<protein>
    <submittedName>
        <fullName evidence="3">DUF3099 domain-containing protein</fullName>
    </submittedName>
</protein>
<evidence type="ECO:0000313" key="4">
    <source>
        <dbReference type="Proteomes" id="UP000244754"/>
    </source>
</evidence>
<evidence type="ECO:0000313" key="3">
    <source>
        <dbReference type="EMBL" id="AWB84151.1"/>
    </source>
</evidence>
<dbReference type="Pfam" id="PF11298">
    <property type="entry name" value="DUF3099"/>
    <property type="match status" value="1"/>
</dbReference>
<name>A0A2S0WEF6_9CORY</name>
<keyword evidence="2" id="KW-0812">Transmembrane</keyword>
<dbReference type="KEGG" id="clia:C3E79_06410"/>
<evidence type="ECO:0000256" key="2">
    <source>
        <dbReference type="SAM" id="Phobius"/>
    </source>
</evidence>
<feature type="transmembrane region" description="Helical" evidence="2">
    <location>
        <begin position="86"/>
        <end position="108"/>
    </location>
</feature>
<feature type="region of interest" description="Disordered" evidence="1">
    <location>
        <begin position="1"/>
        <end position="30"/>
    </location>
</feature>
<reference evidence="4" key="1">
    <citation type="submission" date="2018-01" db="EMBL/GenBank/DDBJ databases">
        <authorList>
            <person name="Li J."/>
        </authorList>
    </citation>
    <scope>NUCLEOTIDE SEQUENCE [LARGE SCALE GENOMIC DNA]</scope>
    <source>
        <strain evidence="4">2184</strain>
    </source>
</reference>
<organism evidence="3 4">
    <name type="scientific">Corynebacterium liangguodongii</name>
    <dbReference type="NCBI Taxonomy" id="2079535"/>
    <lineage>
        <taxon>Bacteria</taxon>
        <taxon>Bacillati</taxon>
        <taxon>Actinomycetota</taxon>
        <taxon>Actinomycetes</taxon>
        <taxon>Mycobacteriales</taxon>
        <taxon>Corynebacteriaceae</taxon>
        <taxon>Corynebacterium</taxon>
    </lineage>
</organism>
<feature type="region of interest" description="Disordered" evidence="1">
    <location>
        <begin position="109"/>
        <end position="159"/>
    </location>
</feature>
<feature type="transmembrane region" description="Helical" evidence="2">
    <location>
        <begin position="61"/>
        <end position="80"/>
    </location>
</feature>
<feature type="compositionally biased region" description="Basic and acidic residues" evidence="1">
    <location>
        <begin position="128"/>
        <end position="145"/>
    </location>
</feature>
<evidence type="ECO:0000256" key="1">
    <source>
        <dbReference type="SAM" id="MobiDB-lite"/>
    </source>
</evidence>
<dbReference type="RefSeq" id="WP_108404160.1">
    <property type="nucleotide sequence ID" value="NZ_CP026948.1"/>
</dbReference>
<keyword evidence="2" id="KW-0472">Membrane</keyword>
<dbReference type="InterPro" id="IPR021449">
    <property type="entry name" value="DUF3099"/>
</dbReference>
<keyword evidence="4" id="KW-1185">Reference proteome</keyword>
<dbReference type="Proteomes" id="UP000244754">
    <property type="component" value="Chromosome"/>
</dbReference>
<proteinExistence type="predicted"/>
<keyword evidence="2" id="KW-1133">Transmembrane helix</keyword>
<dbReference type="AlphaFoldDB" id="A0A2S0WEF6"/>
<gene>
    <name evidence="3" type="ORF">C3E79_06410</name>
</gene>
<dbReference type="EMBL" id="CP026948">
    <property type="protein sequence ID" value="AWB84151.1"/>
    <property type="molecule type" value="Genomic_DNA"/>
</dbReference>
<sequence length="159" mass="18113">MSSTRREGTTNPGGADAEPPTVDVEAEPASRRRRLRRRRGELITDAAVTHEQNLRARERRYVLLQGLRVPFILLSILAAWTFHNWWLAAVLFAVSVPLPWIAVMIGNGQGEKRDPRRRNVYKPAQAREQARRAELERQARREIADRGAGGAIIDHDEFD</sequence>
<dbReference type="OrthoDB" id="5188998at2"/>
<accession>A0A2S0WEF6</accession>